<dbReference type="GO" id="GO:0016020">
    <property type="term" value="C:membrane"/>
    <property type="evidence" value="ECO:0007669"/>
    <property type="project" value="GOC"/>
</dbReference>
<accession>A0A9D1RRS4</accession>
<keyword evidence="9 10" id="KW-0472">Membrane</keyword>
<reference evidence="12" key="2">
    <citation type="submission" date="2021-04" db="EMBL/GenBank/DDBJ databases">
        <authorList>
            <person name="Gilroy R."/>
        </authorList>
    </citation>
    <scope>NUCLEOTIDE SEQUENCE</scope>
    <source>
        <strain evidence="12">ChiGjej6B6-1540</strain>
    </source>
</reference>
<keyword evidence="6 10" id="KW-0812">Transmembrane</keyword>
<dbReference type="InterPro" id="IPR038731">
    <property type="entry name" value="RgtA/B/C-like"/>
</dbReference>
<dbReference type="EC" id="2.4.-.-" evidence="12"/>
<feature type="transmembrane region" description="Helical" evidence="10">
    <location>
        <begin position="176"/>
        <end position="209"/>
    </location>
</feature>
<dbReference type="PANTHER" id="PTHR12468:SF2">
    <property type="entry name" value="GPI MANNOSYLTRANSFERASE 2"/>
    <property type="match status" value="1"/>
</dbReference>
<gene>
    <name evidence="12" type="ORF">H9868_01915</name>
</gene>
<evidence type="ECO:0000313" key="13">
    <source>
        <dbReference type="Proteomes" id="UP000824192"/>
    </source>
</evidence>
<dbReference type="GO" id="GO:0000009">
    <property type="term" value="F:alpha-1,6-mannosyltransferase activity"/>
    <property type="evidence" value="ECO:0007669"/>
    <property type="project" value="InterPro"/>
</dbReference>
<keyword evidence="4 12" id="KW-0328">Glycosyltransferase</keyword>
<protein>
    <submittedName>
        <fullName evidence="12">Glycosyltransferase family 39 protein</fullName>
        <ecNumber evidence="12">2.4.-.-</ecNumber>
    </submittedName>
</protein>
<dbReference type="GO" id="GO:0004376">
    <property type="term" value="F:GPI mannosyltransferase activity"/>
    <property type="evidence" value="ECO:0007669"/>
    <property type="project" value="InterPro"/>
</dbReference>
<dbReference type="AlphaFoldDB" id="A0A9D1RRS4"/>
<dbReference type="EMBL" id="DXGA01000042">
    <property type="protein sequence ID" value="HIW93276.1"/>
    <property type="molecule type" value="Genomic_DNA"/>
</dbReference>
<dbReference type="PANTHER" id="PTHR12468">
    <property type="entry name" value="GPI MANNOSYLTRANSFERASE 2"/>
    <property type="match status" value="1"/>
</dbReference>
<feature type="transmembrane region" description="Helical" evidence="10">
    <location>
        <begin position="144"/>
        <end position="164"/>
    </location>
</feature>
<dbReference type="Proteomes" id="UP000824192">
    <property type="component" value="Unassembled WGS sequence"/>
</dbReference>
<evidence type="ECO:0000256" key="9">
    <source>
        <dbReference type="ARBA" id="ARBA00023136"/>
    </source>
</evidence>
<evidence type="ECO:0000256" key="10">
    <source>
        <dbReference type="SAM" id="Phobius"/>
    </source>
</evidence>
<evidence type="ECO:0000256" key="5">
    <source>
        <dbReference type="ARBA" id="ARBA00022679"/>
    </source>
</evidence>
<evidence type="ECO:0000256" key="1">
    <source>
        <dbReference type="ARBA" id="ARBA00004477"/>
    </source>
</evidence>
<comment type="pathway">
    <text evidence="2">Glycolipid biosynthesis; glycosylphosphatidylinositol-anchor biosynthesis.</text>
</comment>
<evidence type="ECO:0000256" key="2">
    <source>
        <dbReference type="ARBA" id="ARBA00004687"/>
    </source>
</evidence>
<dbReference type="InterPro" id="IPR007315">
    <property type="entry name" value="PIG-V/Gpi18"/>
</dbReference>
<keyword evidence="8 10" id="KW-1133">Transmembrane helix</keyword>
<organism evidence="12 13">
    <name type="scientific">Candidatus Flavonifractor merdipullorum</name>
    <dbReference type="NCBI Taxonomy" id="2838590"/>
    <lineage>
        <taxon>Bacteria</taxon>
        <taxon>Bacillati</taxon>
        <taxon>Bacillota</taxon>
        <taxon>Clostridia</taxon>
        <taxon>Eubacteriales</taxon>
        <taxon>Oscillospiraceae</taxon>
        <taxon>Flavonifractor</taxon>
    </lineage>
</organism>
<comment type="caution">
    <text evidence="12">The sequence shown here is derived from an EMBL/GenBank/DDBJ whole genome shotgun (WGS) entry which is preliminary data.</text>
</comment>
<dbReference type="GO" id="GO:0031501">
    <property type="term" value="C:mannosyltransferase complex"/>
    <property type="evidence" value="ECO:0007669"/>
    <property type="project" value="TreeGrafter"/>
</dbReference>
<evidence type="ECO:0000256" key="6">
    <source>
        <dbReference type="ARBA" id="ARBA00022692"/>
    </source>
</evidence>
<keyword evidence="3" id="KW-0337">GPI-anchor biosynthesis</keyword>
<dbReference type="Pfam" id="PF13231">
    <property type="entry name" value="PMT_2"/>
    <property type="match status" value="1"/>
</dbReference>
<feature type="transmembrane region" description="Helical" evidence="10">
    <location>
        <begin position="58"/>
        <end position="80"/>
    </location>
</feature>
<evidence type="ECO:0000313" key="12">
    <source>
        <dbReference type="EMBL" id="HIW93276.1"/>
    </source>
</evidence>
<feature type="non-terminal residue" evidence="12">
    <location>
        <position position="211"/>
    </location>
</feature>
<keyword evidence="7" id="KW-0256">Endoplasmic reticulum</keyword>
<comment type="subcellular location">
    <subcellularLocation>
        <location evidence="1">Endoplasmic reticulum membrane</location>
        <topology evidence="1">Multi-pass membrane protein</topology>
    </subcellularLocation>
</comment>
<evidence type="ECO:0000256" key="7">
    <source>
        <dbReference type="ARBA" id="ARBA00022824"/>
    </source>
</evidence>
<name>A0A9D1RRS4_9FIRM</name>
<feature type="domain" description="Glycosyltransferase RgtA/B/C/D-like" evidence="11">
    <location>
        <begin position="125"/>
        <end position="209"/>
    </location>
</feature>
<feature type="transmembrane region" description="Helical" evidence="10">
    <location>
        <begin position="119"/>
        <end position="138"/>
    </location>
</feature>
<sequence>MGSLLWNALLSALVVVLGASLVLRWCGNCGLTPLRSWQICPQPAEGERYPDGKRLVQVFGLALLFRLLIFLAGSLAYCAATGQLSFDGMLSCWLRWDARHYVNLVELGYGGYTENGQHLFLVFFPLYVWLTRLVNLLVGNTILSGLLVSWLCFGGGCVYTYRLVSLDYGETTARRTLLFLSVFPYAFFFGGVMTESLFFLTTAAGLWHIRR</sequence>
<evidence type="ECO:0000256" key="4">
    <source>
        <dbReference type="ARBA" id="ARBA00022676"/>
    </source>
</evidence>
<evidence type="ECO:0000256" key="8">
    <source>
        <dbReference type="ARBA" id="ARBA00022989"/>
    </source>
</evidence>
<keyword evidence="5 12" id="KW-0808">Transferase</keyword>
<proteinExistence type="predicted"/>
<evidence type="ECO:0000256" key="3">
    <source>
        <dbReference type="ARBA" id="ARBA00022502"/>
    </source>
</evidence>
<dbReference type="GO" id="GO:0006506">
    <property type="term" value="P:GPI anchor biosynthetic process"/>
    <property type="evidence" value="ECO:0007669"/>
    <property type="project" value="UniProtKB-KW"/>
</dbReference>
<reference evidence="12" key="1">
    <citation type="journal article" date="2021" name="PeerJ">
        <title>Extensive microbial diversity within the chicken gut microbiome revealed by metagenomics and culture.</title>
        <authorList>
            <person name="Gilroy R."/>
            <person name="Ravi A."/>
            <person name="Getino M."/>
            <person name="Pursley I."/>
            <person name="Horton D.L."/>
            <person name="Alikhan N.F."/>
            <person name="Baker D."/>
            <person name="Gharbi K."/>
            <person name="Hall N."/>
            <person name="Watson M."/>
            <person name="Adriaenssens E.M."/>
            <person name="Foster-Nyarko E."/>
            <person name="Jarju S."/>
            <person name="Secka A."/>
            <person name="Antonio M."/>
            <person name="Oren A."/>
            <person name="Chaudhuri R.R."/>
            <person name="La Ragione R."/>
            <person name="Hildebrand F."/>
            <person name="Pallen M.J."/>
        </authorList>
    </citation>
    <scope>NUCLEOTIDE SEQUENCE</scope>
    <source>
        <strain evidence="12">ChiGjej6B6-1540</strain>
    </source>
</reference>
<evidence type="ECO:0000259" key="11">
    <source>
        <dbReference type="Pfam" id="PF13231"/>
    </source>
</evidence>